<sequence>VDLTLPMADEPSIPMDQEEEDNEEYFSAKESPGRKLSQECLKSSTSTPQKSERFVDESPSSRKSEKPQFFSDEAAMQGSENSSTKKSEKVRRLKDKKCWDMREYKKEELDGPVKPKKKPKKKSKNKKKEEVVEKSKTDEESGEEKEDPSSPVPQSEGETPQPRPFFQSQKLILQVKSDKPIAPKCKFRVLRFAKTQEVVEYDSQGEQHLLDHYNERAISNPWRRWGAHRALCDQGCYLVDKNKKLVEIKRGSDPPKCPPNPRQVTLNKNCEAPDSQTMMGTLRVEVGPAEDEVHRIGRLMEDYVLKNGGFVPPPMTRKEMQTRPTKGQPMVVVQTKGVRIYRSLAPISNDRFQGVMRESSAVKKGKKSKPAKTPKKSSGSDSRSGEESEENTEEGDSTAEKVKKPREAQPPSNPPPAPPQPMENSRKGGGIGGFLKRKKDQFQQKGKSKAKNNKGSVR</sequence>
<dbReference type="PANTHER" id="PTHR48441:SF1">
    <property type="entry name" value="NT-3"/>
    <property type="match status" value="1"/>
</dbReference>
<feature type="compositionally biased region" description="Basic and acidic residues" evidence="1">
    <location>
        <begin position="398"/>
        <end position="407"/>
    </location>
</feature>
<feature type="compositionally biased region" description="Basic and acidic residues" evidence="1">
    <location>
        <begin position="50"/>
        <end position="66"/>
    </location>
</feature>
<feature type="compositionally biased region" description="Acidic residues" evidence="1">
    <location>
        <begin position="387"/>
        <end position="397"/>
    </location>
</feature>
<accession>A0A8R1U453</accession>
<feature type="compositionally biased region" description="Basic residues" evidence="1">
    <location>
        <begin position="114"/>
        <end position="126"/>
    </location>
</feature>
<protein>
    <submittedName>
        <fullName evidence="2">Uncharacterized protein</fullName>
    </submittedName>
</protein>
<feature type="compositionally biased region" description="Basic and acidic residues" evidence="1">
    <location>
        <begin position="127"/>
        <end position="139"/>
    </location>
</feature>
<dbReference type="Proteomes" id="UP000005239">
    <property type="component" value="Unassembled WGS sequence"/>
</dbReference>
<feature type="compositionally biased region" description="Pro residues" evidence="1">
    <location>
        <begin position="411"/>
        <end position="421"/>
    </location>
</feature>
<name>A0A2A6CHR8_PRIPA</name>
<feature type="compositionally biased region" description="Basic and acidic residues" evidence="1">
    <location>
        <begin position="96"/>
        <end position="113"/>
    </location>
</feature>
<feature type="compositionally biased region" description="Polar residues" evidence="1">
    <location>
        <begin position="40"/>
        <end position="49"/>
    </location>
</feature>
<gene>
    <name evidence="2" type="primary">WBGene00091342</name>
</gene>
<organism evidence="2 3">
    <name type="scientific">Pristionchus pacificus</name>
    <name type="common">Parasitic nematode worm</name>
    <dbReference type="NCBI Taxonomy" id="54126"/>
    <lineage>
        <taxon>Eukaryota</taxon>
        <taxon>Metazoa</taxon>
        <taxon>Ecdysozoa</taxon>
        <taxon>Nematoda</taxon>
        <taxon>Chromadorea</taxon>
        <taxon>Rhabditida</taxon>
        <taxon>Rhabditina</taxon>
        <taxon>Diplogasteromorpha</taxon>
        <taxon>Diplogasteroidea</taxon>
        <taxon>Neodiplogasteridae</taxon>
        <taxon>Pristionchus</taxon>
    </lineage>
</organism>
<dbReference type="EnsemblMetazoa" id="PPA01788.1">
    <property type="protein sequence ID" value="PPA01788.1"/>
    <property type="gene ID" value="WBGene00091342"/>
</dbReference>
<evidence type="ECO:0000313" key="3">
    <source>
        <dbReference type="Proteomes" id="UP000005239"/>
    </source>
</evidence>
<feature type="compositionally biased region" description="Basic residues" evidence="1">
    <location>
        <begin position="446"/>
        <end position="458"/>
    </location>
</feature>
<reference evidence="2" key="2">
    <citation type="submission" date="2022-06" db="UniProtKB">
        <authorList>
            <consortium name="EnsemblMetazoa"/>
        </authorList>
    </citation>
    <scope>IDENTIFICATION</scope>
    <source>
        <strain evidence="2">PS312</strain>
    </source>
</reference>
<feature type="compositionally biased region" description="Basic residues" evidence="1">
    <location>
        <begin position="363"/>
        <end position="375"/>
    </location>
</feature>
<dbReference type="PANTHER" id="PTHR48441">
    <property type="match status" value="1"/>
</dbReference>
<keyword evidence="3" id="KW-1185">Reference proteome</keyword>
<feature type="region of interest" description="Disordered" evidence="1">
    <location>
        <begin position="1"/>
        <end position="163"/>
    </location>
</feature>
<reference evidence="3" key="1">
    <citation type="journal article" date="2008" name="Nat. Genet.">
        <title>The Pristionchus pacificus genome provides a unique perspective on nematode lifestyle and parasitism.</title>
        <authorList>
            <person name="Dieterich C."/>
            <person name="Clifton S.W."/>
            <person name="Schuster L.N."/>
            <person name="Chinwalla A."/>
            <person name="Delehaunty K."/>
            <person name="Dinkelacker I."/>
            <person name="Fulton L."/>
            <person name="Fulton R."/>
            <person name="Godfrey J."/>
            <person name="Minx P."/>
            <person name="Mitreva M."/>
            <person name="Roeseler W."/>
            <person name="Tian H."/>
            <person name="Witte H."/>
            <person name="Yang S.P."/>
            <person name="Wilson R.K."/>
            <person name="Sommer R.J."/>
        </authorList>
    </citation>
    <scope>NUCLEOTIDE SEQUENCE [LARGE SCALE GENOMIC DNA]</scope>
    <source>
        <strain evidence="3">PS312</strain>
    </source>
</reference>
<evidence type="ECO:0000256" key="1">
    <source>
        <dbReference type="SAM" id="MobiDB-lite"/>
    </source>
</evidence>
<accession>A0A2A6CHR8</accession>
<feature type="region of interest" description="Disordered" evidence="1">
    <location>
        <begin position="355"/>
        <end position="458"/>
    </location>
</feature>
<proteinExistence type="predicted"/>
<evidence type="ECO:0000313" key="2">
    <source>
        <dbReference type="EnsemblMetazoa" id="PPA01788.1"/>
    </source>
</evidence>
<dbReference type="AlphaFoldDB" id="A0A2A6CHR8"/>